<evidence type="ECO:0000313" key="2">
    <source>
        <dbReference type="EMBL" id="OGE65030.1"/>
    </source>
</evidence>
<gene>
    <name evidence="2" type="ORF">A3I48_03975</name>
</gene>
<feature type="transmembrane region" description="Helical" evidence="1">
    <location>
        <begin position="20"/>
        <end position="37"/>
    </location>
</feature>
<keyword evidence="1" id="KW-0472">Membrane</keyword>
<dbReference type="Pfam" id="PF18901">
    <property type="entry name" value="DUF5657"/>
    <property type="match status" value="1"/>
</dbReference>
<evidence type="ECO:0000256" key="1">
    <source>
        <dbReference type="SAM" id="Phobius"/>
    </source>
</evidence>
<dbReference type="EMBL" id="MFDT01000008">
    <property type="protein sequence ID" value="OGE65030.1"/>
    <property type="molecule type" value="Genomic_DNA"/>
</dbReference>
<dbReference type="AlphaFoldDB" id="A0A1F5MIC1"/>
<organism evidence="2 3">
    <name type="scientific">Candidatus Daviesbacteria bacterium RIFCSPLOWO2_02_FULL_36_7</name>
    <dbReference type="NCBI Taxonomy" id="1797792"/>
    <lineage>
        <taxon>Bacteria</taxon>
        <taxon>Candidatus Daviesiibacteriota</taxon>
    </lineage>
</organism>
<protein>
    <submittedName>
        <fullName evidence="2">Uncharacterized protein</fullName>
    </submittedName>
</protein>
<keyword evidence="1" id="KW-0812">Transmembrane</keyword>
<name>A0A1F5MIC1_9BACT</name>
<dbReference type="Proteomes" id="UP000178859">
    <property type="component" value="Unassembled WGS sequence"/>
</dbReference>
<feature type="transmembrane region" description="Helical" evidence="1">
    <location>
        <begin position="57"/>
        <end position="76"/>
    </location>
</feature>
<evidence type="ECO:0000313" key="3">
    <source>
        <dbReference type="Proteomes" id="UP000178859"/>
    </source>
</evidence>
<proteinExistence type="predicted"/>
<dbReference type="InterPro" id="IPR043716">
    <property type="entry name" value="DUF5657"/>
</dbReference>
<accession>A0A1F5MIC1</accession>
<sequence>MPAIQSNPFDLEVVLMFSKAAILLILIFYAIFTLLIVRQVNLMSKTLITKISPIVKAFSIVHAGFAIGLIILVWGIL</sequence>
<reference evidence="2 3" key="1">
    <citation type="journal article" date="2016" name="Nat. Commun.">
        <title>Thousands of microbial genomes shed light on interconnected biogeochemical processes in an aquifer system.</title>
        <authorList>
            <person name="Anantharaman K."/>
            <person name="Brown C.T."/>
            <person name="Hug L.A."/>
            <person name="Sharon I."/>
            <person name="Castelle C.J."/>
            <person name="Probst A.J."/>
            <person name="Thomas B.C."/>
            <person name="Singh A."/>
            <person name="Wilkins M.J."/>
            <person name="Karaoz U."/>
            <person name="Brodie E.L."/>
            <person name="Williams K.H."/>
            <person name="Hubbard S.S."/>
            <person name="Banfield J.F."/>
        </authorList>
    </citation>
    <scope>NUCLEOTIDE SEQUENCE [LARGE SCALE GENOMIC DNA]</scope>
</reference>
<keyword evidence="1" id="KW-1133">Transmembrane helix</keyword>
<comment type="caution">
    <text evidence="2">The sequence shown here is derived from an EMBL/GenBank/DDBJ whole genome shotgun (WGS) entry which is preliminary data.</text>
</comment>